<dbReference type="EC" id="4.2.3.1" evidence="5"/>
<keyword evidence="2" id="KW-0663">Pyridoxal phosphate</keyword>
<dbReference type="Gene3D" id="3.40.50.1100">
    <property type="match status" value="2"/>
</dbReference>
<evidence type="ECO:0000313" key="5">
    <source>
        <dbReference type="EMBL" id="MVN77931.1"/>
    </source>
</evidence>
<protein>
    <submittedName>
        <fullName evidence="5">Threonine synthase</fullName>
        <ecNumber evidence="5">4.2.3.1</ecNumber>
    </submittedName>
</protein>
<name>A0A7K1TIE1_9BACT</name>
<dbReference type="GO" id="GO:0006567">
    <property type="term" value="P:L-threonine catabolic process"/>
    <property type="evidence" value="ECO:0007669"/>
    <property type="project" value="TreeGrafter"/>
</dbReference>
<dbReference type="InterPro" id="IPR001926">
    <property type="entry name" value="TrpB-like_PALP"/>
</dbReference>
<dbReference type="GO" id="GO:0004794">
    <property type="term" value="F:threonine deaminase activity"/>
    <property type="evidence" value="ECO:0007669"/>
    <property type="project" value="TreeGrafter"/>
</dbReference>
<dbReference type="InterPro" id="IPR050147">
    <property type="entry name" value="Ser/Thr_Dehydratase"/>
</dbReference>
<evidence type="ECO:0000259" key="4">
    <source>
        <dbReference type="Pfam" id="PF00291"/>
    </source>
</evidence>
<accession>A0A7K1TIE1</accession>
<dbReference type="CDD" id="cd01563">
    <property type="entry name" value="Thr-synth_1"/>
    <property type="match status" value="1"/>
</dbReference>
<organism evidence="5 6">
    <name type="scientific">Hymenobacter ginkgonis</name>
    <dbReference type="NCBI Taxonomy" id="2682976"/>
    <lineage>
        <taxon>Bacteria</taxon>
        <taxon>Pseudomonadati</taxon>
        <taxon>Bacteroidota</taxon>
        <taxon>Cytophagia</taxon>
        <taxon>Cytophagales</taxon>
        <taxon>Hymenobacteraceae</taxon>
        <taxon>Hymenobacter</taxon>
    </lineage>
</organism>
<dbReference type="PANTHER" id="PTHR48078:SF6">
    <property type="entry name" value="L-THREONINE DEHYDRATASE CATABOLIC TDCB"/>
    <property type="match status" value="1"/>
</dbReference>
<evidence type="ECO:0000313" key="6">
    <source>
        <dbReference type="Proteomes" id="UP000441336"/>
    </source>
</evidence>
<dbReference type="EMBL" id="WQKZ01000004">
    <property type="protein sequence ID" value="MVN77931.1"/>
    <property type="molecule type" value="Genomic_DNA"/>
</dbReference>
<comment type="cofactor">
    <cofactor evidence="1">
        <name>pyridoxal 5'-phosphate</name>
        <dbReference type="ChEBI" id="CHEBI:597326"/>
    </cofactor>
</comment>
<dbReference type="GO" id="GO:0006565">
    <property type="term" value="P:L-serine catabolic process"/>
    <property type="evidence" value="ECO:0007669"/>
    <property type="project" value="TreeGrafter"/>
</dbReference>
<dbReference type="Proteomes" id="UP000441336">
    <property type="component" value="Unassembled WGS sequence"/>
</dbReference>
<dbReference type="GO" id="GO:0004795">
    <property type="term" value="F:threonine synthase activity"/>
    <property type="evidence" value="ECO:0007669"/>
    <property type="project" value="UniProtKB-EC"/>
</dbReference>
<dbReference type="InterPro" id="IPR036052">
    <property type="entry name" value="TrpB-like_PALP_sf"/>
</dbReference>
<dbReference type="SUPFAM" id="SSF53686">
    <property type="entry name" value="Tryptophan synthase beta subunit-like PLP-dependent enzymes"/>
    <property type="match status" value="1"/>
</dbReference>
<comment type="caution">
    <text evidence="5">The sequence shown here is derived from an EMBL/GenBank/DDBJ whole genome shotgun (WGS) entry which is preliminary data.</text>
</comment>
<keyword evidence="3 5" id="KW-0456">Lyase</keyword>
<proteinExistence type="predicted"/>
<reference evidence="5 6" key="1">
    <citation type="submission" date="2019-12" db="EMBL/GenBank/DDBJ databases">
        <title>Hymenobacter sp. HMF4947 Genome sequencing and assembly.</title>
        <authorList>
            <person name="Kang H."/>
            <person name="Cha I."/>
            <person name="Kim H."/>
            <person name="Joh K."/>
        </authorList>
    </citation>
    <scope>NUCLEOTIDE SEQUENCE [LARGE SCALE GENOMIC DNA]</scope>
    <source>
        <strain evidence="5 6">HMF4947</strain>
    </source>
</reference>
<dbReference type="PROSITE" id="PS00165">
    <property type="entry name" value="DEHYDRATASE_SER_THR"/>
    <property type="match status" value="1"/>
</dbReference>
<dbReference type="GO" id="GO:0009097">
    <property type="term" value="P:isoleucine biosynthetic process"/>
    <property type="evidence" value="ECO:0007669"/>
    <property type="project" value="TreeGrafter"/>
</dbReference>
<dbReference type="RefSeq" id="WP_157567559.1">
    <property type="nucleotide sequence ID" value="NZ_WQKZ01000004.1"/>
</dbReference>
<dbReference type="NCBIfam" id="NF006050">
    <property type="entry name" value="PRK08197.1"/>
    <property type="match status" value="1"/>
</dbReference>
<dbReference type="AlphaFoldDB" id="A0A7K1TIE1"/>
<evidence type="ECO:0000256" key="3">
    <source>
        <dbReference type="ARBA" id="ARBA00023239"/>
    </source>
</evidence>
<dbReference type="Pfam" id="PF00291">
    <property type="entry name" value="PALP"/>
    <property type="match status" value="1"/>
</dbReference>
<sequence>MKRVATLPQSRIHALHCAQCQTSYSPFELQSVSPCCQQPLVADYDMSWPLTPGAGINLADSSMWRYGALLPLLDEANKVTLGEGLTPLLTLPRLAARYDLHALLLKDEGQNPTGSFKARGLSMAISKAKELGVSGCIIPTAGNAGVAMAAYCARGGLSATVVMPRHTPEAFKEECYWYGAQVELVDGLINDCAARVRQLNAGGELLDISTLKEPYRLEGKKTMGYEIAEQLNWQLPDVLLYPAGGGTGLIGIWKAFREMKALGWLAPEAALPRMVAVQAENCCPLLETYLGHQPNCHNYTGRPTLANGLAVPRPLGEPLMLEVLRESNGTVVAISEEGMLEGMRELGQQEGLFVAPEGAAVWMAARKLLAEGWLHADERILLLNTGNGQKYMSNVAGRAWA</sequence>
<gene>
    <name evidence="5" type="ORF">GO988_16500</name>
</gene>
<dbReference type="InterPro" id="IPR000634">
    <property type="entry name" value="Ser/Thr_deHydtase_PyrdxlP-BS"/>
</dbReference>
<dbReference type="GO" id="GO:0030170">
    <property type="term" value="F:pyridoxal phosphate binding"/>
    <property type="evidence" value="ECO:0007669"/>
    <property type="project" value="InterPro"/>
</dbReference>
<evidence type="ECO:0000256" key="1">
    <source>
        <dbReference type="ARBA" id="ARBA00001933"/>
    </source>
</evidence>
<evidence type="ECO:0000256" key="2">
    <source>
        <dbReference type="ARBA" id="ARBA00022898"/>
    </source>
</evidence>
<dbReference type="GO" id="GO:0003941">
    <property type="term" value="F:L-serine ammonia-lyase activity"/>
    <property type="evidence" value="ECO:0007669"/>
    <property type="project" value="TreeGrafter"/>
</dbReference>
<dbReference type="PANTHER" id="PTHR48078">
    <property type="entry name" value="THREONINE DEHYDRATASE, MITOCHONDRIAL-RELATED"/>
    <property type="match status" value="1"/>
</dbReference>
<feature type="domain" description="Tryptophan synthase beta chain-like PALP" evidence="4">
    <location>
        <begin position="79"/>
        <end position="386"/>
    </location>
</feature>
<keyword evidence="6" id="KW-1185">Reference proteome</keyword>